<proteinExistence type="predicted"/>
<gene>
    <name evidence="1" type="ORF">CEXT_281401</name>
</gene>
<organism evidence="1 2">
    <name type="scientific">Caerostris extrusa</name>
    <name type="common">Bark spider</name>
    <name type="synonym">Caerostris bankana</name>
    <dbReference type="NCBI Taxonomy" id="172846"/>
    <lineage>
        <taxon>Eukaryota</taxon>
        <taxon>Metazoa</taxon>
        <taxon>Ecdysozoa</taxon>
        <taxon>Arthropoda</taxon>
        <taxon>Chelicerata</taxon>
        <taxon>Arachnida</taxon>
        <taxon>Araneae</taxon>
        <taxon>Araneomorphae</taxon>
        <taxon>Entelegynae</taxon>
        <taxon>Araneoidea</taxon>
        <taxon>Araneidae</taxon>
        <taxon>Caerostris</taxon>
    </lineage>
</organism>
<comment type="caution">
    <text evidence="1">The sequence shown here is derived from an EMBL/GenBank/DDBJ whole genome shotgun (WGS) entry which is preliminary data.</text>
</comment>
<keyword evidence="2" id="KW-1185">Reference proteome</keyword>
<evidence type="ECO:0000313" key="2">
    <source>
        <dbReference type="Proteomes" id="UP001054945"/>
    </source>
</evidence>
<dbReference type="EMBL" id="BPLR01018516">
    <property type="protein sequence ID" value="GIZ00191.1"/>
    <property type="molecule type" value="Genomic_DNA"/>
</dbReference>
<protein>
    <submittedName>
        <fullName evidence="1">Uncharacterized protein</fullName>
    </submittedName>
</protein>
<dbReference type="AlphaFoldDB" id="A0AAV4Y156"/>
<accession>A0AAV4Y156</accession>
<name>A0AAV4Y156_CAEEX</name>
<reference evidence="1 2" key="1">
    <citation type="submission" date="2021-06" db="EMBL/GenBank/DDBJ databases">
        <title>Caerostris extrusa draft genome.</title>
        <authorList>
            <person name="Kono N."/>
            <person name="Arakawa K."/>
        </authorList>
    </citation>
    <scope>NUCLEOTIDE SEQUENCE [LARGE SCALE GENOMIC DNA]</scope>
</reference>
<sequence>MEMELLRNIIAVIGFGKFSVCRIKNQQNKFEAVSPKRKNKCQATPLIDKFFVRNNKLHPRKTITALQRKLLVASMNVDLSTVRRRLIEAERMRKITNQKAV</sequence>
<evidence type="ECO:0000313" key="1">
    <source>
        <dbReference type="EMBL" id="GIZ00191.1"/>
    </source>
</evidence>
<dbReference type="Proteomes" id="UP001054945">
    <property type="component" value="Unassembled WGS sequence"/>
</dbReference>